<feature type="domain" description="Cyanophage baseplate Pam3 plug gp18" evidence="1">
    <location>
        <begin position="1"/>
        <end position="95"/>
    </location>
</feature>
<proteinExistence type="predicted"/>
<keyword evidence="3" id="KW-1185">Reference proteome</keyword>
<name>A0A119DTC4_9BURK</name>
<dbReference type="AlphaFoldDB" id="A0A119DTC4"/>
<dbReference type="RefSeq" id="WP_060103025.1">
    <property type="nucleotide sequence ID" value="NZ_LPEQ01000009.1"/>
</dbReference>
<evidence type="ECO:0000313" key="3">
    <source>
        <dbReference type="Proteomes" id="UP000062317"/>
    </source>
</evidence>
<accession>A0A119DTC4</accession>
<comment type="caution">
    <text evidence="2">The sequence shown here is derived from an EMBL/GenBank/DDBJ whole genome shotgun (WGS) entry which is preliminary data.</text>
</comment>
<protein>
    <recommendedName>
        <fullName evidence="1">Cyanophage baseplate Pam3 plug gp18 domain-containing protein</fullName>
    </recommendedName>
</protein>
<gene>
    <name evidence="2" type="ORF">WT27_23625</name>
</gene>
<evidence type="ECO:0000259" key="1">
    <source>
        <dbReference type="Pfam" id="PF22479"/>
    </source>
</evidence>
<dbReference type="EMBL" id="LPEQ01000009">
    <property type="protein sequence ID" value="KVV57923.1"/>
    <property type="molecule type" value="Genomic_DNA"/>
</dbReference>
<sequence length="100" mass="10953">MLILPITAKPAQNFSVLLAGQNCQISVYQKTTGMYLDLSVNNAPIKSGIACRDRVLLIRHAYLGFVGDLTFFDTQGVADPEYTGLGTRWQLVYLEAGDLA</sequence>
<dbReference type="Proteomes" id="UP000062317">
    <property type="component" value="Unassembled WGS sequence"/>
</dbReference>
<reference evidence="2 3" key="1">
    <citation type="submission" date="2015-11" db="EMBL/GenBank/DDBJ databases">
        <title>Expanding the genomic diversity of Burkholderia species for the development of highly accurate diagnostics.</title>
        <authorList>
            <person name="Sahl J."/>
            <person name="Keim P."/>
            <person name="Wagner D."/>
        </authorList>
    </citation>
    <scope>NUCLEOTIDE SEQUENCE [LARGE SCALE GENOMIC DNA]</scope>
    <source>
        <strain evidence="2 3">MSMB1301WGS</strain>
    </source>
</reference>
<dbReference type="InterPro" id="IPR054252">
    <property type="entry name" value="Pam3_gp18"/>
</dbReference>
<dbReference type="Pfam" id="PF22479">
    <property type="entry name" value="Pam3_gp18"/>
    <property type="match status" value="1"/>
</dbReference>
<evidence type="ECO:0000313" key="2">
    <source>
        <dbReference type="EMBL" id="KVV57923.1"/>
    </source>
</evidence>
<organism evidence="2 3">
    <name type="scientific">Burkholderia territorii</name>
    <dbReference type="NCBI Taxonomy" id="1503055"/>
    <lineage>
        <taxon>Bacteria</taxon>
        <taxon>Pseudomonadati</taxon>
        <taxon>Pseudomonadota</taxon>
        <taxon>Betaproteobacteria</taxon>
        <taxon>Burkholderiales</taxon>
        <taxon>Burkholderiaceae</taxon>
        <taxon>Burkholderia</taxon>
        <taxon>Burkholderia cepacia complex</taxon>
    </lineage>
</organism>